<dbReference type="Pfam" id="PF01799">
    <property type="entry name" value="Fer2_2"/>
    <property type="match status" value="1"/>
</dbReference>
<keyword evidence="1" id="KW-0285">Flavoprotein</keyword>
<dbReference type="InterPro" id="IPR006058">
    <property type="entry name" value="2Fe2S_fd_BS"/>
</dbReference>
<dbReference type="PROSITE" id="PS51387">
    <property type="entry name" value="FAD_PCMH"/>
    <property type="match status" value="1"/>
</dbReference>
<organism evidence="9 10">
    <name type="scientific">Nocardioides flavus</name>
    <name type="common">ex Wang et al. 2016</name>
    <dbReference type="NCBI Taxonomy" id="2058780"/>
    <lineage>
        <taxon>Bacteria</taxon>
        <taxon>Bacillati</taxon>
        <taxon>Actinomycetota</taxon>
        <taxon>Actinomycetes</taxon>
        <taxon>Propionibacteriales</taxon>
        <taxon>Nocardioidaceae</taxon>
        <taxon>Nocardioides</taxon>
    </lineage>
</organism>
<sequence length="469" mass="48530">MPDPQVTVNGLPRPLAGVPAHTNALDFVRGLGLTGAKEGCAEGECGACAVLVARPDGDGSRWAPVNACLVPALALDGQEVVTAEGLGSPEALHPVQSGLAEVGGSQCGYCTPGFVCSLAAEYYRPDRVPGPDGFDVHAIGGNLCRCTGYRPIRDAGRALGAPATDDPLLARQDRPAPPPVATRAEGFARPADLADALALLAEHPEATVVAGSTDWGVEANLRGRRAAYVVAVDRVPELREVTRGDRGIEIGSALTLSEVEAALGDEVPLLAQVWPQFASRLIRNGATIGGNLATASPIGDLAPALLALEARLVLASADGEREVGLADFFTGYRETVLRPAELIRAIRVPTPLSARTTFRKIAKRRFDDISSVAVAVALDVTDGTVVRARIGLGGVAATPLRAIATEAALEGRSWDADTVEAASAVLAGEGTPIDDQRASAAYRSAMLGNALRAWWAEDWAGESAGEGSP</sequence>
<dbReference type="InterPro" id="IPR002346">
    <property type="entry name" value="Mopterin_DH_FAD-bd"/>
</dbReference>
<dbReference type="Gene3D" id="3.30.390.50">
    <property type="entry name" value="CO dehydrogenase flavoprotein, C-terminal domain"/>
    <property type="match status" value="1"/>
</dbReference>
<dbReference type="Proteomes" id="UP000597341">
    <property type="component" value="Unassembled WGS sequence"/>
</dbReference>
<evidence type="ECO:0000256" key="4">
    <source>
        <dbReference type="ARBA" id="ARBA00023002"/>
    </source>
</evidence>
<comment type="caution">
    <text evidence="9">The sequence shown here is derived from an EMBL/GenBank/DDBJ whole genome shotgun (WGS) entry which is preliminary data.</text>
</comment>
<keyword evidence="10" id="KW-1185">Reference proteome</keyword>
<dbReference type="InterPro" id="IPR036683">
    <property type="entry name" value="CO_DH_flav_C_dom_sf"/>
</dbReference>
<dbReference type="CDD" id="cd00207">
    <property type="entry name" value="fer2"/>
    <property type="match status" value="1"/>
</dbReference>
<dbReference type="InterPro" id="IPR016166">
    <property type="entry name" value="FAD-bd_PCMH"/>
</dbReference>
<dbReference type="Gene3D" id="3.10.20.30">
    <property type="match status" value="1"/>
</dbReference>
<keyword evidence="5" id="KW-0408">Iron</keyword>
<protein>
    <submittedName>
        <fullName evidence="9">Dehydrogenase</fullName>
    </submittedName>
</protein>
<dbReference type="Pfam" id="PF00111">
    <property type="entry name" value="Fer2"/>
    <property type="match status" value="1"/>
</dbReference>
<dbReference type="PROSITE" id="PS00197">
    <property type="entry name" value="2FE2S_FER_1"/>
    <property type="match status" value="1"/>
</dbReference>
<dbReference type="SUPFAM" id="SSF56176">
    <property type="entry name" value="FAD-binding/transporter-associated domain-like"/>
    <property type="match status" value="1"/>
</dbReference>
<dbReference type="SUPFAM" id="SSF47741">
    <property type="entry name" value="CO dehydrogenase ISP C-domain like"/>
    <property type="match status" value="1"/>
</dbReference>
<dbReference type="Gene3D" id="3.30.43.10">
    <property type="entry name" value="Uridine Diphospho-n-acetylenolpyruvylglucosamine Reductase, domain 2"/>
    <property type="match status" value="1"/>
</dbReference>
<dbReference type="Gene3D" id="1.10.150.120">
    <property type="entry name" value="[2Fe-2S]-binding domain"/>
    <property type="match status" value="1"/>
</dbReference>
<evidence type="ECO:0000256" key="6">
    <source>
        <dbReference type="SAM" id="MobiDB-lite"/>
    </source>
</evidence>
<accession>A0ABQ3HHP8</accession>
<dbReference type="InterPro" id="IPR036010">
    <property type="entry name" value="2Fe-2S_ferredoxin-like_sf"/>
</dbReference>
<name>A0ABQ3HHP8_9ACTN</name>
<dbReference type="EMBL" id="BNAD01000003">
    <property type="protein sequence ID" value="GHE17081.1"/>
    <property type="molecule type" value="Genomic_DNA"/>
</dbReference>
<keyword evidence="2" id="KW-0479">Metal-binding</keyword>
<dbReference type="SUPFAM" id="SSF55447">
    <property type="entry name" value="CO dehydrogenase flavoprotein C-terminal domain-like"/>
    <property type="match status" value="1"/>
</dbReference>
<dbReference type="SUPFAM" id="SSF54292">
    <property type="entry name" value="2Fe-2S ferredoxin-like"/>
    <property type="match status" value="1"/>
</dbReference>
<dbReference type="Gene3D" id="3.30.465.10">
    <property type="match status" value="1"/>
</dbReference>
<dbReference type="InterPro" id="IPR005107">
    <property type="entry name" value="CO_DH_flav_C"/>
</dbReference>
<dbReference type="Pfam" id="PF03450">
    <property type="entry name" value="CO_deh_flav_C"/>
    <property type="match status" value="1"/>
</dbReference>
<keyword evidence="4" id="KW-0560">Oxidoreductase</keyword>
<dbReference type="PANTHER" id="PTHR42659:SF2">
    <property type="entry name" value="XANTHINE DEHYDROGENASE SUBUNIT C-RELATED"/>
    <property type="match status" value="1"/>
</dbReference>
<evidence type="ECO:0000259" key="8">
    <source>
        <dbReference type="PROSITE" id="PS51387"/>
    </source>
</evidence>
<dbReference type="InterPro" id="IPR016167">
    <property type="entry name" value="FAD-bd_PCMH_sub1"/>
</dbReference>
<evidence type="ECO:0000256" key="3">
    <source>
        <dbReference type="ARBA" id="ARBA00022827"/>
    </source>
</evidence>
<dbReference type="InterPro" id="IPR051312">
    <property type="entry name" value="Diverse_Substr_Oxidored"/>
</dbReference>
<proteinExistence type="predicted"/>
<dbReference type="RefSeq" id="WP_191278963.1">
    <property type="nucleotide sequence ID" value="NZ_BNAD01000003.1"/>
</dbReference>
<evidence type="ECO:0000256" key="2">
    <source>
        <dbReference type="ARBA" id="ARBA00022723"/>
    </source>
</evidence>
<dbReference type="InterPro" id="IPR001041">
    <property type="entry name" value="2Fe-2S_ferredoxin-type"/>
</dbReference>
<evidence type="ECO:0000256" key="5">
    <source>
        <dbReference type="ARBA" id="ARBA00023004"/>
    </source>
</evidence>
<dbReference type="PROSITE" id="PS51085">
    <property type="entry name" value="2FE2S_FER_2"/>
    <property type="match status" value="1"/>
</dbReference>
<dbReference type="InterPro" id="IPR012175">
    <property type="entry name" value="Xanth_DH_ssu_bac"/>
</dbReference>
<feature type="domain" description="FAD-binding PCMH-type" evidence="8">
    <location>
        <begin position="173"/>
        <end position="353"/>
    </location>
</feature>
<dbReference type="PANTHER" id="PTHR42659">
    <property type="entry name" value="XANTHINE DEHYDROGENASE SUBUNIT C-RELATED"/>
    <property type="match status" value="1"/>
</dbReference>
<feature type="region of interest" description="Disordered" evidence="6">
    <location>
        <begin position="161"/>
        <end position="181"/>
    </location>
</feature>
<evidence type="ECO:0000259" key="7">
    <source>
        <dbReference type="PROSITE" id="PS51085"/>
    </source>
</evidence>
<feature type="domain" description="2Fe-2S ferredoxin-type" evidence="7">
    <location>
        <begin position="4"/>
        <end position="86"/>
    </location>
</feature>
<dbReference type="InterPro" id="IPR012675">
    <property type="entry name" value="Beta-grasp_dom_sf"/>
</dbReference>
<dbReference type="PIRSF" id="PIRSF036557">
    <property type="entry name" value="XdhA_RC"/>
    <property type="match status" value="1"/>
</dbReference>
<evidence type="ECO:0000256" key="1">
    <source>
        <dbReference type="ARBA" id="ARBA00022630"/>
    </source>
</evidence>
<evidence type="ECO:0000313" key="9">
    <source>
        <dbReference type="EMBL" id="GHE17081.1"/>
    </source>
</evidence>
<dbReference type="SMART" id="SM01092">
    <property type="entry name" value="CO_deh_flav_C"/>
    <property type="match status" value="1"/>
</dbReference>
<dbReference type="InterPro" id="IPR016169">
    <property type="entry name" value="FAD-bd_PCMH_sub2"/>
</dbReference>
<reference evidence="10" key="1">
    <citation type="journal article" date="2019" name="Int. J. Syst. Evol. Microbiol.">
        <title>The Global Catalogue of Microorganisms (GCM) 10K type strain sequencing project: providing services to taxonomists for standard genome sequencing and annotation.</title>
        <authorList>
            <consortium name="The Broad Institute Genomics Platform"/>
            <consortium name="The Broad Institute Genome Sequencing Center for Infectious Disease"/>
            <person name="Wu L."/>
            <person name="Ma J."/>
        </authorList>
    </citation>
    <scope>NUCLEOTIDE SEQUENCE [LARGE SCALE GENOMIC DNA]</scope>
    <source>
        <strain evidence="10">CGMCC 1.12791</strain>
    </source>
</reference>
<dbReference type="InterPro" id="IPR036884">
    <property type="entry name" value="2Fe-2S-bd_dom_sf"/>
</dbReference>
<dbReference type="InterPro" id="IPR002888">
    <property type="entry name" value="2Fe-2S-bd"/>
</dbReference>
<keyword evidence="3" id="KW-0274">FAD</keyword>
<dbReference type="InterPro" id="IPR036318">
    <property type="entry name" value="FAD-bd_PCMH-like_sf"/>
</dbReference>
<evidence type="ECO:0000313" key="10">
    <source>
        <dbReference type="Proteomes" id="UP000597341"/>
    </source>
</evidence>
<gene>
    <name evidence="9" type="ORF">GCM10011376_16910</name>
</gene>
<dbReference type="Pfam" id="PF00941">
    <property type="entry name" value="FAD_binding_5"/>
    <property type="match status" value="1"/>
</dbReference>